<keyword evidence="1" id="KW-0539">Nucleus</keyword>
<dbReference type="Proteomes" id="UP001059893">
    <property type="component" value="Unassembled WGS sequence"/>
</dbReference>
<sequence length="434" mass="46821">MEQNMPPIRKQRSQLTPTACVRCRIKCTGEPQGCRTCVNKDAECIYPTSLSSSSLRQPPYYGQQIHAATTTTSAANAALSGVHSGGDARFIHKEARGWRNMLLMPDATGGTMDLDLSQLLAQQATEVFDSNLDHATEFFMPPYHDCLPSPSKEQDQRSPKRLKPSAKTGMITSEDSRNDAGTRICGSASATDAGNRHMDGTTCFEKLLEAFEAIALETAQHKACAGSDRVPLDQTAAPRQVSNTRLNSRLLTCQTHLIHVGETLLECPQCMIGSLPTTMLAHLAETILDSIDLVLSTIEQGSPGPGKSSRSSSSSSSSNSIHHPSNAHTPGEELVGDSGDEGGCAAEGTEDAAGLSLKLSGPADYVLDHEDQKLVLRSLLARRLVQVESQLDRLLPITRTRCKAGQQALLQNVRARLKKYSGFYQGSRAFSCHS</sequence>
<evidence type="ECO:0000313" key="4">
    <source>
        <dbReference type="Proteomes" id="UP001059893"/>
    </source>
</evidence>
<feature type="compositionally biased region" description="Low complexity" evidence="2">
    <location>
        <begin position="308"/>
        <end position="320"/>
    </location>
</feature>
<organism evidence="3 4">
    <name type="scientific">Pyricularia grisea</name>
    <name type="common">Crabgrass-specific blast fungus</name>
    <name type="synonym">Magnaporthe grisea</name>
    <dbReference type="NCBI Taxonomy" id="148305"/>
    <lineage>
        <taxon>Eukaryota</taxon>
        <taxon>Fungi</taxon>
        <taxon>Dikarya</taxon>
        <taxon>Ascomycota</taxon>
        <taxon>Pezizomycotina</taxon>
        <taxon>Sordariomycetes</taxon>
        <taxon>Sordariomycetidae</taxon>
        <taxon>Magnaporthales</taxon>
        <taxon>Pyriculariaceae</taxon>
        <taxon>Pyricularia</taxon>
    </lineage>
</organism>
<evidence type="ECO:0008006" key="5">
    <source>
        <dbReference type="Google" id="ProtNLM"/>
    </source>
</evidence>
<dbReference type="InterPro" id="IPR036864">
    <property type="entry name" value="Zn2-C6_fun-type_DNA-bd_sf"/>
</dbReference>
<reference evidence="3" key="1">
    <citation type="submission" date="2021-01" db="EMBL/GenBank/DDBJ databases">
        <title>Deciphering the adaptive evolutionary patterns associated with biogeogrpahic diversity in the finger millet blast pathogen Magnaporthe oryzae in Eastern Africa.</title>
        <authorList>
            <person name="Onyema G."/>
            <person name="Shittu T.A."/>
            <person name="Dodsworth S."/>
            <person name="Devilliers S."/>
            <person name="Muthumeenakshi S."/>
            <person name="Sreenivasaprasad S."/>
        </authorList>
    </citation>
    <scope>NUCLEOTIDE SEQUENCE</scope>
    <source>
        <strain evidence="3">D15/s37</strain>
    </source>
</reference>
<dbReference type="Gene3D" id="4.10.240.10">
    <property type="entry name" value="Zn(2)-C6 fungal-type DNA-binding domain"/>
    <property type="match status" value="1"/>
</dbReference>
<dbReference type="SUPFAM" id="SSF57701">
    <property type="entry name" value="Zn2/Cys6 DNA-binding domain"/>
    <property type="match status" value="1"/>
</dbReference>
<feature type="region of interest" description="Disordered" evidence="2">
    <location>
        <begin position="299"/>
        <end position="347"/>
    </location>
</feature>
<evidence type="ECO:0000256" key="2">
    <source>
        <dbReference type="SAM" id="MobiDB-lite"/>
    </source>
</evidence>
<accession>A0ABQ8N9P3</accession>
<evidence type="ECO:0000256" key="1">
    <source>
        <dbReference type="ARBA" id="ARBA00023242"/>
    </source>
</evidence>
<gene>
    <name evidence="3" type="ORF">MCOR33_009053</name>
</gene>
<comment type="caution">
    <text evidence="3">The sequence shown here is derived from an EMBL/GenBank/DDBJ whole genome shotgun (WGS) entry which is preliminary data.</text>
</comment>
<dbReference type="EMBL" id="JABSND010000236">
    <property type="protein sequence ID" value="KAI6293566.1"/>
    <property type="molecule type" value="Genomic_DNA"/>
</dbReference>
<proteinExistence type="predicted"/>
<evidence type="ECO:0000313" key="3">
    <source>
        <dbReference type="EMBL" id="KAI6293566.1"/>
    </source>
</evidence>
<protein>
    <recommendedName>
        <fullName evidence="5">Zn(2)-C6 fungal-type domain-containing protein</fullName>
    </recommendedName>
</protein>
<feature type="region of interest" description="Disordered" evidence="2">
    <location>
        <begin position="144"/>
        <end position="180"/>
    </location>
</feature>
<keyword evidence="4" id="KW-1185">Reference proteome</keyword>
<dbReference type="InterPro" id="IPR001138">
    <property type="entry name" value="Zn2Cys6_DnaBD"/>
</dbReference>
<dbReference type="CDD" id="cd00067">
    <property type="entry name" value="GAL4"/>
    <property type="match status" value="1"/>
</dbReference>
<name>A0ABQ8N9P3_PYRGI</name>